<reference evidence="1 2" key="1">
    <citation type="journal article" date="2011" name="PLoS ONE">
        <title>The entomopathogenic bacterial endosymbionts xenorhabdus and photorhabdus: convergent lifestyles from divergent genomes.</title>
        <authorList>
            <person name="Chaston J.M."/>
            <person name="Suen G."/>
            <person name="Tucker S.L."/>
            <person name="Andersen A.W."/>
            <person name="Bhasin A."/>
            <person name="Bode E."/>
            <person name="Bode H.B."/>
            <person name="Brachmann A.O."/>
            <person name="Cowles C.E."/>
            <person name="Cowles K.N."/>
            <person name="Darby C."/>
            <person name="de Leon L."/>
            <person name="Drace K."/>
            <person name="Du Z."/>
            <person name="Givaudan A."/>
            <person name="Herbert Tran E.E."/>
            <person name="Jewell K.A."/>
            <person name="Knack J.J."/>
            <person name="Krasomil-Osterfeld K.C."/>
            <person name="Kukor R."/>
            <person name="Lanois A."/>
            <person name="Latreille P."/>
            <person name="Leimgruber N.K."/>
            <person name="Lipke C.M."/>
            <person name="Liu R."/>
            <person name="Lu X."/>
            <person name="Martens E.C."/>
            <person name="Marri P.R."/>
            <person name="Medigue C."/>
            <person name="Menard M.L."/>
            <person name="Miller N.M."/>
            <person name="Morales-Soto N."/>
            <person name="Norton S."/>
            <person name="Ogier J.C."/>
            <person name="Orchard S.S."/>
            <person name="Park D."/>
            <person name="Park Y."/>
            <person name="Qurollo B.A."/>
            <person name="Sugar D.R."/>
            <person name="Richards G.R."/>
            <person name="Rouy Z."/>
            <person name="Slominski B."/>
            <person name="Slominski K."/>
            <person name="Snyder H."/>
            <person name="Tjaden B.C."/>
            <person name="van der Hoeven R."/>
            <person name="Welch R.D."/>
            <person name="Wheeler C."/>
            <person name="Xiang B."/>
            <person name="Barbazuk B."/>
            <person name="Gaudriault S."/>
            <person name="Goodner B."/>
            <person name="Slater S.C."/>
            <person name="Forst S."/>
            <person name="Goldman B.S."/>
            <person name="Goodrich-Blair H."/>
        </authorList>
    </citation>
    <scope>NUCLEOTIDE SEQUENCE [LARGE SCALE GENOMIC DNA]</scope>
    <source>
        <strain evidence="2">ATCC 19061 / DSM 3370 / CCUG 14189 / LMG 1036 / NCIMB 9965 / AN6</strain>
    </source>
</reference>
<dbReference type="Proteomes" id="UP000008075">
    <property type="component" value="Chromosome"/>
</dbReference>
<evidence type="ECO:0000313" key="2">
    <source>
        <dbReference type="Proteomes" id="UP000008075"/>
    </source>
</evidence>
<protein>
    <submittedName>
        <fullName evidence="1">Uncharacterized protein</fullName>
    </submittedName>
</protein>
<evidence type="ECO:0000313" key="1">
    <source>
        <dbReference type="EMBL" id="CBJ89592.1"/>
    </source>
</evidence>
<gene>
    <name evidence="1" type="ordered locus">XNC1_1529</name>
</gene>
<accession>D3VBF3</accession>
<proteinExistence type="predicted"/>
<name>D3VBF3_XENNA</name>
<dbReference type="STRING" id="406817.XNC1_1529"/>
<dbReference type="KEGG" id="xne:XNC1_1529"/>
<sequence>MLSGITMPVSEGKKKQELPFLVISLADRKDVGMVFLLYDGLTRVTGVYFSKVRIG</sequence>
<keyword evidence="2" id="KW-1185">Reference proteome</keyword>
<dbReference type="AlphaFoldDB" id="D3VBF3"/>
<dbReference type="EMBL" id="FN667742">
    <property type="protein sequence ID" value="CBJ89592.1"/>
    <property type="molecule type" value="Genomic_DNA"/>
</dbReference>
<dbReference type="HOGENOM" id="CLU_3142383_0_0_6"/>
<organism evidence="1 2">
    <name type="scientific">Xenorhabdus nematophila (strain ATCC 19061 / DSM 3370 / CCUG 14189 / LMG 1036 / NCIMB 9965 / AN6)</name>
    <dbReference type="NCBI Taxonomy" id="406817"/>
    <lineage>
        <taxon>Bacteria</taxon>
        <taxon>Pseudomonadati</taxon>
        <taxon>Pseudomonadota</taxon>
        <taxon>Gammaproteobacteria</taxon>
        <taxon>Enterobacterales</taxon>
        <taxon>Morganellaceae</taxon>
        <taxon>Xenorhabdus</taxon>
    </lineage>
</organism>